<evidence type="ECO:0000313" key="2">
    <source>
        <dbReference type="Proteomes" id="UP000654918"/>
    </source>
</evidence>
<protein>
    <submittedName>
        <fullName evidence="1">Uncharacterized protein</fullName>
    </submittedName>
</protein>
<evidence type="ECO:0000313" key="1">
    <source>
        <dbReference type="EMBL" id="KAF6813968.1"/>
    </source>
</evidence>
<keyword evidence="2" id="KW-1185">Reference proteome</keyword>
<accession>A0A8H6JJV2</accession>
<dbReference type="EMBL" id="WIGO01000392">
    <property type="protein sequence ID" value="KAF6813968.1"/>
    <property type="molecule type" value="Genomic_DNA"/>
</dbReference>
<sequence length="220" mass="25288">MHKITHRLFHHGKPEHGDLATFGEALDRIGFWGASGINPNKMTNNCVSVSTARLLNYTNVDELWKATYGQALPDKPLGFKQVLDLLKKTGWGFQYKMFEPDDEAGRSALQVMQRGFSPDYPTAFMVLYLRADGTGHAINATYDFNDWKTPVMWGFWDFQRQWRGEDRSDDVKTAVHIVVLELELPKDHKKGDVLWEEMKQREKILKSSGSYYYGYSLGSI</sequence>
<comment type="caution">
    <text evidence="1">The sequence shown here is derived from an EMBL/GenBank/DDBJ whole genome shotgun (WGS) entry which is preliminary data.</text>
</comment>
<proteinExistence type="predicted"/>
<dbReference type="Proteomes" id="UP000654918">
    <property type="component" value="Unassembled WGS sequence"/>
</dbReference>
<gene>
    <name evidence="1" type="ORF">CPLU01_14521</name>
</gene>
<name>A0A8H6JJV2_9PEZI</name>
<dbReference type="AlphaFoldDB" id="A0A8H6JJV2"/>
<organism evidence="1 2">
    <name type="scientific">Colletotrichum plurivorum</name>
    <dbReference type="NCBI Taxonomy" id="2175906"/>
    <lineage>
        <taxon>Eukaryota</taxon>
        <taxon>Fungi</taxon>
        <taxon>Dikarya</taxon>
        <taxon>Ascomycota</taxon>
        <taxon>Pezizomycotina</taxon>
        <taxon>Sordariomycetes</taxon>
        <taxon>Hypocreomycetidae</taxon>
        <taxon>Glomerellales</taxon>
        <taxon>Glomerellaceae</taxon>
        <taxon>Colletotrichum</taxon>
        <taxon>Colletotrichum orchidearum species complex</taxon>
    </lineage>
</organism>
<reference evidence="1" key="1">
    <citation type="journal article" date="2020" name="Phytopathology">
        <title>Genome Sequence Resources of Colletotrichum truncatum, C. plurivorum, C. musicola, and C. sojae: Four Species Pathogenic to Soybean (Glycine max).</title>
        <authorList>
            <person name="Rogerio F."/>
            <person name="Boufleur T.R."/>
            <person name="Ciampi-Guillardi M."/>
            <person name="Sukno S.A."/>
            <person name="Thon M.R."/>
            <person name="Massola Junior N.S."/>
            <person name="Baroncelli R."/>
        </authorList>
    </citation>
    <scope>NUCLEOTIDE SEQUENCE</scope>
    <source>
        <strain evidence="1">LFN00145</strain>
    </source>
</reference>